<evidence type="ECO:0000313" key="1">
    <source>
        <dbReference type="EMBL" id="CAH3139667.1"/>
    </source>
</evidence>
<dbReference type="Proteomes" id="UP001159405">
    <property type="component" value="Unassembled WGS sequence"/>
</dbReference>
<proteinExistence type="predicted"/>
<sequence>MESYLATMSWAVGTCASNQQLSSVLKLLKLHMPDVNEGANSVDYLKKVFCQTKDDNVWDTIKKYKQKIAARRNSDESLLTDITDGAEYVKFYQGEGFLSCPNNISFIVNTGKCS</sequence>
<accession>A0ABN8PAD4</accession>
<organism evidence="1 2">
    <name type="scientific">Porites lobata</name>
    <dbReference type="NCBI Taxonomy" id="104759"/>
    <lineage>
        <taxon>Eukaryota</taxon>
        <taxon>Metazoa</taxon>
        <taxon>Cnidaria</taxon>
        <taxon>Anthozoa</taxon>
        <taxon>Hexacorallia</taxon>
        <taxon>Scleractinia</taxon>
        <taxon>Fungiina</taxon>
        <taxon>Poritidae</taxon>
        <taxon>Porites</taxon>
    </lineage>
</organism>
<evidence type="ECO:0000313" key="2">
    <source>
        <dbReference type="Proteomes" id="UP001159405"/>
    </source>
</evidence>
<reference evidence="1 2" key="1">
    <citation type="submission" date="2022-05" db="EMBL/GenBank/DDBJ databases">
        <authorList>
            <consortium name="Genoscope - CEA"/>
            <person name="William W."/>
        </authorList>
    </citation>
    <scope>NUCLEOTIDE SEQUENCE [LARGE SCALE GENOMIC DNA]</scope>
</reference>
<name>A0ABN8PAD4_9CNID</name>
<gene>
    <name evidence="1" type="ORF">PLOB_00040752</name>
</gene>
<dbReference type="EMBL" id="CALNXK010000063">
    <property type="protein sequence ID" value="CAH3139667.1"/>
    <property type="molecule type" value="Genomic_DNA"/>
</dbReference>
<comment type="caution">
    <text evidence="1">The sequence shown here is derived from an EMBL/GenBank/DDBJ whole genome shotgun (WGS) entry which is preliminary data.</text>
</comment>
<keyword evidence="2" id="KW-1185">Reference proteome</keyword>
<protein>
    <submittedName>
        <fullName evidence="1">Uncharacterized protein</fullName>
    </submittedName>
</protein>